<organism evidence="1 2">
    <name type="scientific">Phytophthora fragariaefolia</name>
    <dbReference type="NCBI Taxonomy" id="1490495"/>
    <lineage>
        <taxon>Eukaryota</taxon>
        <taxon>Sar</taxon>
        <taxon>Stramenopiles</taxon>
        <taxon>Oomycota</taxon>
        <taxon>Peronosporomycetes</taxon>
        <taxon>Peronosporales</taxon>
        <taxon>Peronosporaceae</taxon>
        <taxon>Phytophthora</taxon>
    </lineage>
</organism>
<evidence type="ECO:0000313" key="2">
    <source>
        <dbReference type="Proteomes" id="UP001165121"/>
    </source>
</evidence>
<protein>
    <submittedName>
        <fullName evidence="1">Unnamed protein product</fullName>
    </submittedName>
</protein>
<gene>
    <name evidence="1" type="ORF">Pfra01_002484000</name>
</gene>
<sequence length="78" mass="8141">MNKTGESESPWGAHFVVVEETAEHAHELGPVDGVECSRQVNAEEMVYLVIALDTCSDPAVGPNGISGAATGAEAALMW</sequence>
<proteinExistence type="predicted"/>
<dbReference type="AlphaFoldDB" id="A0A9W6YBE4"/>
<accession>A0A9W6YBE4</accession>
<evidence type="ECO:0000313" key="1">
    <source>
        <dbReference type="EMBL" id="GMF57938.1"/>
    </source>
</evidence>
<keyword evidence="2" id="KW-1185">Reference proteome</keyword>
<name>A0A9W6YBE4_9STRA</name>
<dbReference type="Proteomes" id="UP001165121">
    <property type="component" value="Unassembled WGS sequence"/>
</dbReference>
<dbReference type="EMBL" id="BSXT01004454">
    <property type="protein sequence ID" value="GMF57938.1"/>
    <property type="molecule type" value="Genomic_DNA"/>
</dbReference>
<comment type="caution">
    <text evidence="1">The sequence shown here is derived from an EMBL/GenBank/DDBJ whole genome shotgun (WGS) entry which is preliminary data.</text>
</comment>
<reference evidence="1" key="1">
    <citation type="submission" date="2023-04" db="EMBL/GenBank/DDBJ databases">
        <title>Phytophthora fragariaefolia NBRC 109709.</title>
        <authorList>
            <person name="Ichikawa N."/>
            <person name="Sato H."/>
            <person name="Tonouchi N."/>
        </authorList>
    </citation>
    <scope>NUCLEOTIDE SEQUENCE</scope>
    <source>
        <strain evidence="1">NBRC 109709</strain>
    </source>
</reference>